<dbReference type="Pfam" id="PF02518">
    <property type="entry name" value="HATPase_c"/>
    <property type="match status" value="1"/>
</dbReference>
<name>A0A246JPS3_9SPHN</name>
<accession>A0A246JPS3</accession>
<dbReference type="SMART" id="SM00388">
    <property type="entry name" value="HisKA"/>
    <property type="match status" value="1"/>
</dbReference>
<evidence type="ECO:0000256" key="5">
    <source>
        <dbReference type="ARBA" id="ARBA00022679"/>
    </source>
</evidence>
<comment type="catalytic activity">
    <reaction evidence="1">
        <text>ATP + protein L-histidine = ADP + protein N-phospho-L-histidine.</text>
        <dbReference type="EC" id="2.7.13.3"/>
    </reaction>
</comment>
<dbReference type="CDD" id="cd06225">
    <property type="entry name" value="HAMP"/>
    <property type="match status" value="1"/>
</dbReference>
<dbReference type="Gene3D" id="6.10.340.10">
    <property type="match status" value="1"/>
</dbReference>
<organism evidence="14 15">
    <name type="scientific">Sphingopyxis bauzanensis</name>
    <dbReference type="NCBI Taxonomy" id="651663"/>
    <lineage>
        <taxon>Bacteria</taxon>
        <taxon>Pseudomonadati</taxon>
        <taxon>Pseudomonadota</taxon>
        <taxon>Alphaproteobacteria</taxon>
        <taxon>Sphingomonadales</taxon>
        <taxon>Sphingomonadaceae</taxon>
        <taxon>Sphingopyxis</taxon>
    </lineage>
</organism>
<evidence type="ECO:0000256" key="11">
    <source>
        <dbReference type="SAM" id="Phobius"/>
    </source>
</evidence>
<keyword evidence="7 14" id="KW-0418">Kinase</keyword>
<evidence type="ECO:0000259" key="12">
    <source>
        <dbReference type="PROSITE" id="PS50109"/>
    </source>
</evidence>
<dbReference type="SUPFAM" id="SSF158472">
    <property type="entry name" value="HAMP domain-like"/>
    <property type="match status" value="1"/>
</dbReference>
<dbReference type="Gene3D" id="1.10.287.130">
    <property type="match status" value="1"/>
</dbReference>
<evidence type="ECO:0000256" key="7">
    <source>
        <dbReference type="ARBA" id="ARBA00022777"/>
    </source>
</evidence>
<dbReference type="RefSeq" id="WP_088442966.1">
    <property type="nucleotide sequence ID" value="NZ_BMMC01000016.1"/>
</dbReference>
<keyword evidence="6 11" id="KW-0812">Transmembrane</keyword>
<evidence type="ECO:0000259" key="13">
    <source>
        <dbReference type="PROSITE" id="PS50885"/>
    </source>
</evidence>
<evidence type="ECO:0000256" key="9">
    <source>
        <dbReference type="ARBA" id="ARBA00023012"/>
    </source>
</evidence>
<dbReference type="SMART" id="SM00387">
    <property type="entry name" value="HATPase_c"/>
    <property type="match status" value="1"/>
</dbReference>
<dbReference type="Pfam" id="PF00512">
    <property type="entry name" value="HisKA"/>
    <property type="match status" value="1"/>
</dbReference>
<evidence type="ECO:0000256" key="6">
    <source>
        <dbReference type="ARBA" id="ARBA00022692"/>
    </source>
</evidence>
<evidence type="ECO:0000256" key="8">
    <source>
        <dbReference type="ARBA" id="ARBA00022989"/>
    </source>
</evidence>
<dbReference type="InterPro" id="IPR025908">
    <property type="entry name" value="Sensor_TM1"/>
</dbReference>
<dbReference type="Gene3D" id="3.30.565.10">
    <property type="entry name" value="Histidine kinase-like ATPase, C-terminal domain"/>
    <property type="match status" value="1"/>
</dbReference>
<evidence type="ECO:0000256" key="3">
    <source>
        <dbReference type="ARBA" id="ARBA00012438"/>
    </source>
</evidence>
<dbReference type="Pfam" id="PF00672">
    <property type="entry name" value="HAMP"/>
    <property type="match status" value="1"/>
</dbReference>
<dbReference type="CDD" id="cd00082">
    <property type="entry name" value="HisKA"/>
    <property type="match status" value="1"/>
</dbReference>
<feature type="transmembrane region" description="Helical" evidence="11">
    <location>
        <begin position="36"/>
        <end position="58"/>
    </location>
</feature>
<dbReference type="InterPro" id="IPR036890">
    <property type="entry name" value="HATPase_C_sf"/>
</dbReference>
<dbReference type="PANTHER" id="PTHR45436:SF5">
    <property type="entry name" value="SENSOR HISTIDINE KINASE TRCS"/>
    <property type="match status" value="1"/>
</dbReference>
<sequence length="543" mass="59872">MVRGIVLPTTVDTLKPDASIAEQEESPLVWSARWSLTTRILAVNILAVALLAGGFYYLDTYRSRLVDTRIEVMTDQLALLDSALEAARPDQRDRLIAEFTAATESRLRFYAADGRLLSDSFATGPATYTLRDPNLQAWQRDAARAMDRGIDWIVGAPSYPDFREPAIDRAAAWPEVIEAQQRGKVAARFRYAPERTPLLSAAALLDLDTQQVMLMTLNARDITRTVRAERFRLAVVVAMVLITSILLSLFLARTIVQPLRRLARAAVRVRLGRAREVVVPRLPSRRDEIGTLARALSDMTQALRQRIDAGEHFAADVTHELKNPIASVRSAIEGLGRVGNHEQRAQLLAIADEDVRRLDRLVNDISEASRVDAQLSRTLFEPIDVGMMIESMLAARQARIDADMPHPRLAFARPRKGTTLVMGDGHRLERAIDNVIDNAISFSPAAGLVCIAATRLGDEVHVRVDDDGPGIEPAQREAIFRRFHSERPPGEAFGRHSGLGLAIARTIIEGHNGTISAKDRDDGRSGASLLITLPAHENGTTDS</sequence>
<evidence type="ECO:0000256" key="10">
    <source>
        <dbReference type="ARBA" id="ARBA00023136"/>
    </source>
</evidence>
<comment type="subcellular location">
    <subcellularLocation>
        <location evidence="2">Membrane</location>
    </subcellularLocation>
</comment>
<dbReference type="Proteomes" id="UP000197361">
    <property type="component" value="Unassembled WGS sequence"/>
</dbReference>
<feature type="transmembrane region" description="Helical" evidence="11">
    <location>
        <begin position="233"/>
        <end position="252"/>
    </location>
</feature>
<dbReference type="InterPro" id="IPR003594">
    <property type="entry name" value="HATPase_dom"/>
</dbReference>
<feature type="domain" description="Histidine kinase" evidence="12">
    <location>
        <begin position="316"/>
        <end position="537"/>
    </location>
</feature>
<dbReference type="PROSITE" id="PS50885">
    <property type="entry name" value="HAMP"/>
    <property type="match status" value="1"/>
</dbReference>
<keyword evidence="8 11" id="KW-1133">Transmembrane helix</keyword>
<proteinExistence type="predicted"/>
<evidence type="ECO:0000256" key="2">
    <source>
        <dbReference type="ARBA" id="ARBA00004370"/>
    </source>
</evidence>
<dbReference type="EC" id="2.7.13.3" evidence="3"/>
<dbReference type="OrthoDB" id="9805942at2"/>
<keyword evidence="4" id="KW-0597">Phosphoprotein</keyword>
<evidence type="ECO:0000256" key="4">
    <source>
        <dbReference type="ARBA" id="ARBA00022553"/>
    </source>
</evidence>
<dbReference type="InterPro" id="IPR003661">
    <property type="entry name" value="HisK_dim/P_dom"/>
</dbReference>
<dbReference type="InterPro" id="IPR050428">
    <property type="entry name" value="TCS_sensor_his_kinase"/>
</dbReference>
<dbReference type="PROSITE" id="PS50109">
    <property type="entry name" value="HIS_KIN"/>
    <property type="match status" value="1"/>
</dbReference>
<evidence type="ECO:0000313" key="15">
    <source>
        <dbReference type="Proteomes" id="UP000197361"/>
    </source>
</evidence>
<keyword evidence="10 11" id="KW-0472">Membrane</keyword>
<dbReference type="Pfam" id="PF13755">
    <property type="entry name" value="Sensor_TM1"/>
    <property type="match status" value="1"/>
</dbReference>
<dbReference type="PANTHER" id="PTHR45436">
    <property type="entry name" value="SENSOR HISTIDINE KINASE YKOH"/>
    <property type="match status" value="1"/>
</dbReference>
<gene>
    <name evidence="14" type="ORF">CDQ92_17285</name>
</gene>
<dbReference type="PRINTS" id="PR00344">
    <property type="entry name" value="BCTRLSENSOR"/>
</dbReference>
<comment type="caution">
    <text evidence="14">The sequence shown here is derived from an EMBL/GenBank/DDBJ whole genome shotgun (WGS) entry which is preliminary data.</text>
</comment>
<dbReference type="InterPro" id="IPR004358">
    <property type="entry name" value="Sig_transdc_His_kin-like_C"/>
</dbReference>
<dbReference type="SUPFAM" id="SSF47384">
    <property type="entry name" value="Homodimeric domain of signal transducing histidine kinase"/>
    <property type="match status" value="1"/>
</dbReference>
<dbReference type="SUPFAM" id="SSF55874">
    <property type="entry name" value="ATPase domain of HSP90 chaperone/DNA topoisomerase II/histidine kinase"/>
    <property type="match status" value="1"/>
</dbReference>
<reference evidence="14 15" key="1">
    <citation type="journal article" date="2010" name="Int. J. Syst. Evol. Microbiol.">
        <title>Sphingopyxis bauzanensis sp. nov., a psychrophilic bacterium isolated from soil.</title>
        <authorList>
            <person name="Zhang D.C."/>
            <person name="Liu H.C."/>
            <person name="Xin Y.H."/>
            <person name="Zhou Y.G."/>
            <person name="Schinner F."/>
            <person name="Margesin R."/>
        </authorList>
    </citation>
    <scope>NUCLEOTIDE SEQUENCE [LARGE SCALE GENOMIC DNA]</scope>
    <source>
        <strain evidence="14 15">DSM 22271</strain>
    </source>
</reference>
<dbReference type="EMBL" id="NISK01000004">
    <property type="protein sequence ID" value="OWQ94808.1"/>
    <property type="molecule type" value="Genomic_DNA"/>
</dbReference>
<dbReference type="SMART" id="SM00304">
    <property type="entry name" value="HAMP"/>
    <property type="match status" value="1"/>
</dbReference>
<dbReference type="GO" id="GO:0000155">
    <property type="term" value="F:phosphorelay sensor kinase activity"/>
    <property type="evidence" value="ECO:0007669"/>
    <property type="project" value="InterPro"/>
</dbReference>
<evidence type="ECO:0000313" key="14">
    <source>
        <dbReference type="EMBL" id="OWQ94808.1"/>
    </source>
</evidence>
<keyword evidence="5" id="KW-0808">Transferase</keyword>
<feature type="domain" description="HAMP" evidence="13">
    <location>
        <begin position="253"/>
        <end position="308"/>
    </location>
</feature>
<dbReference type="InterPro" id="IPR003660">
    <property type="entry name" value="HAMP_dom"/>
</dbReference>
<protein>
    <recommendedName>
        <fullName evidence="3">histidine kinase</fullName>
        <ecNumber evidence="3">2.7.13.3</ecNumber>
    </recommendedName>
</protein>
<dbReference type="InterPro" id="IPR036097">
    <property type="entry name" value="HisK_dim/P_sf"/>
</dbReference>
<keyword evidence="15" id="KW-1185">Reference proteome</keyword>
<evidence type="ECO:0000256" key="1">
    <source>
        <dbReference type="ARBA" id="ARBA00000085"/>
    </source>
</evidence>
<dbReference type="GO" id="GO:0016020">
    <property type="term" value="C:membrane"/>
    <property type="evidence" value="ECO:0007669"/>
    <property type="project" value="UniProtKB-SubCell"/>
</dbReference>
<dbReference type="AlphaFoldDB" id="A0A246JPS3"/>
<dbReference type="InterPro" id="IPR005467">
    <property type="entry name" value="His_kinase_dom"/>
</dbReference>
<keyword evidence="9" id="KW-0902">Two-component regulatory system</keyword>